<keyword evidence="2" id="KW-1185">Reference proteome</keyword>
<dbReference type="RefSeq" id="WP_006975754.1">
    <property type="nucleotide sequence ID" value="NZ_ABCS01000104.1"/>
</dbReference>
<dbReference type="EMBL" id="ABCS01000104">
    <property type="protein sequence ID" value="EDM75088.1"/>
    <property type="molecule type" value="Genomic_DNA"/>
</dbReference>
<proteinExistence type="predicted"/>
<gene>
    <name evidence="1" type="ORF">PPSIR1_00340</name>
</gene>
<organism evidence="1 2">
    <name type="scientific">Plesiocystis pacifica SIR-1</name>
    <dbReference type="NCBI Taxonomy" id="391625"/>
    <lineage>
        <taxon>Bacteria</taxon>
        <taxon>Pseudomonadati</taxon>
        <taxon>Myxococcota</taxon>
        <taxon>Polyangia</taxon>
        <taxon>Nannocystales</taxon>
        <taxon>Nannocystaceae</taxon>
        <taxon>Plesiocystis</taxon>
    </lineage>
</organism>
<dbReference type="Proteomes" id="UP000005801">
    <property type="component" value="Unassembled WGS sequence"/>
</dbReference>
<dbReference type="OrthoDB" id="5529324at2"/>
<reference evidence="1 2" key="1">
    <citation type="submission" date="2007-06" db="EMBL/GenBank/DDBJ databases">
        <authorList>
            <person name="Shimkets L."/>
            <person name="Ferriera S."/>
            <person name="Johnson J."/>
            <person name="Kravitz S."/>
            <person name="Beeson K."/>
            <person name="Sutton G."/>
            <person name="Rogers Y.-H."/>
            <person name="Friedman R."/>
            <person name="Frazier M."/>
            <person name="Venter J.C."/>
        </authorList>
    </citation>
    <scope>NUCLEOTIDE SEQUENCE [LARGE SCALE GENOMIC DNA]</scope>
    <source>
        <strain evidence="1 2">SIR-1</strain>
    </source>
</reference>
<comment type="caution">
    <text evidence="1">The sequence shown here is derived from an EMBL/GenBank/DDBJ whole genome shotgun (WGS) entry which is preliminary data.</text>
</comment>
<dbReference type="AlphaFoldDB" id="A6GGB4"/>
<sequence length="157" mass="17123">MHLPKGMTEDNFVEFQPAFARSTVAAESTNCHPDMPGAMINFMALTMFEDDPSKRLAELRTDILEALGYPADSVLVERAELPDARAGLWVYEVPAMPDTGTPEPAKMLLSMRSAHGNMFVIVYEVHPNAWSVIVNTLVQSALSTGYTSGSSGNTTEK</sequence>
<evidence type="ECO:0000313" key="1">
    <source>
        <dbReference type="EMBL" id="EDM75088.1"/>
    </source>
</evidence>
<protein>
    <submittedName>
        <fullName evidence="1">Uncharacterized protein</fullName>
    </submittedName>
</protein>
<evidence type="ECO:0000313" key="2">
    <source>
        <dbReference type="Proteomes" id="UP000005801"/>
    </source>
</evidence>
<accession>A6GGB4</accession>
<name>A6GGB4_9BACT</name>